<evidence type="ECO:0000256" key="4">
    <source>
        <dbReference type="PIRSR" id="PIRSR005739-1"/>
    </source>
</evidence>
<dbReference type="Gene3D" id="1.10.10.10">
    <property type="entry name" value="Winged helix-like DNA-binding domain superfamily/Winged helix DNA-binding domain"/>
    <property type="match status" value="1"/>
</dbReference>
<sequence length="334" mass="37299">MERIAYSVWSISHSQRAFKTDCGQPLQLFGAKIAKDLQVLQRLAGSSAPLSLEQLAEPSSADLPLLQRLMRYLASVEMVDEPSTRVFAANNVTKALGSSSGLSYIDVFYEIASPSFYELPKFLASTKYKNPTGGSKVAFQQAFNFDGNFFSFLDEHRDKLAMYDRHMQLQRNSPHGTGPSCCPSSRRSSRQTRRSSSSSTSAAAAAARWRSCESSIPRPRDDARFYYLRGVLHVFPDQMCEKVLRIQAEAMGPDSKLLMEELVLPEAHVDWSATCIDLLMLSSFASQERTRTQWVRLLEKSGLKVMDIHAYGTGPYQSLIVTVKTGYGPDSLYT</sequence>
<evidence type="ECO:0000256" key="3">
    <source>
        <dbReference type="ARBA" id="ARBA00022691"/>
    </source>
</evidence>
<keyword evidence="2" id="KW-0808">Transferase</keyword>
<accession>Q0CT93</accession>
<dbReference type="AlphaFoldDB" id="Q0CT93"/>
<dbReference type="Gene3D" id="3.40.50.150">
    <property type="entry name" value="Vaccinia Virus protein VP39"/>
    <property type="match status" value="1"/>
</dbReference>
<proteinExistence type="predicted"/>
<feature type="active site" description="Proton acceptor" evidence="4">
    <location>
        <position position="233"/>
    </location>
</feature>
<keyword evidence="3" id="KW-0949">S-adenosyl-L-methionine</keyword>
<evidence type="ECO:0000313" key="8">
    <source>
        <dbReference type="EMBL" id="EAU36365.1"/>
    </source>
</evidence>
<dbReference type="GO" id="GO:0044550">
    <property type="term" value="P:secondary metabolite biosynthetic process"/>
    <property type="evidence" value="ECO:0007669"/>
    <property type="project" value="UniProtKB-ARBA"/>
</dbReference>
<gene>
    <name evidence="8" type="ORF">ATEG_03091</name>
</gene>
<organism evidence="8 9">
    <name type="scientific">Aspergillus terreus (strain NIH 2624 / FGSC A1156)</name>
    <dbReference type="NCBI Taxonomy" id="341663"/>
    <lineage>
        <taxon>Eukaryota</taxon>
        <taxon>Fungi</taxon>
        <taxon>Dikarya</taxon>
        <taxon>Ascomycota</taxon>
        <taxon>Pezizomycotina</taxon>
        <taxon>Eurotiomycetes</taxon>
        <taxon>Eurotiomycetidae</taxon>
        <taxon>Eurotiales</taxon>
        <taxon>Aspergillaceae</taxon>
        <taxon>Aspergillus</taxon>
        <taxon>Aspergillus subgen. Circumdati</taxon>
    </lineage>
</organism>
<dbReference type="SUPFAM" id="SSF53335">
    <property type="entry name" value="S-adenosyl-L-methionine-dependent methyltransferases"/>
    <property type="match status" value="1"/>
</dbReference>
<evidence type="ECO:0000256" key="2">
    <source>
        <dbReference type="ARBA" id="ARBA00022679"/>
    </source>
</evidence>
<evidence type="ECO:0000313" key="9">
    <source>
        <dbReference type="Proteomes" id="UP000007963"/>
    </source>
</evidence>
<evidence type="ECO:0000259" key="7">
    <source>
        <dbReference type="Pfam" id="PF08100"/>
    </source>
</evidence>
<dbReference type="GO" id="GO:0032259">
    <property type="term" value="P:methylation"/>
    <property type="evidence" value="ECO:0007669"/>
    <property type="project" value="UniProtKB-KW"/>
</dbReference>
<dbReference type="VEuPathDB" id="FungiDB:ATEG_03091"/>
<dbReference type="Proteomes" id="UP000007963">
    <property type="component" value="Unassembled WGS sequence"/>
</dbReference>
<dbReference type="STRING" id="341663.Q0CT93"/>
<evidence type="ECO:0000256" key="1">
    <source>
        <dbReference type="ARBA" id="ARBA00022603"/>
    </source>
</evidence>
<feature type="domain" description="O-methyltransferase C-terminal" evidence="6">
    <location>
        <begin position="222"/>
        <end position="303"/>
    </location>
</feature>
<dbReference type="InterPro" id="IPR016461">
    <property type="entry name" value="COMT-like"/>
</dbReference>
<feature type="domain" description="O-methyltransferase dimerisation" evidence="7">
    <location>
        <begin position="33"/>
        <end position="95"/>
    </location>
</feature>
<dbReference type="OrthoDB" id="2410195at2759"/>
<name>Q0CT93_ASPTN</name>
<dbReference type="InterPro" id="IPR036388">
    <property type="entry name" value="WH-like_DNA-bd_sf"/>
</dbReference>
<dbReference type="PIRSF" id="PIRSF005739">
    <property type="entry name" value="O-mtase"/>
    <property type="match status" value="1"/>
</dbReference>
<dbReference type="SUPFAM" id="SSF46785">
    <property type="entry name" value="Winged helix' DNA-binding domain"/>
    <property type="match status" value="1"/>
</dbReference>
<dbReference type="PROSITE" id="PS51683">
    <property type="entry name" value="SAM_OMT_II"/>
    <property type="match status" value="1"/>
</dbReference>
<dbReference type="HOGENOM" id="CLU_005533_5_0_1"/>
<dbReference type="GeneID" id="4317855"/>
<keyword evidence="1" id="KW-0489">Methyltransferase</keyword>
<evidence type="ECO:0000256" key="5">
    <source>
        <dbReference type="SAM" id="MobiDB-lite"/>
    </source>
</evidence>
<dbReference type="eggNOG" id="KOG3178">
    <property type="taxonomic scope" value="Eukaryota"/>
</dbReference>
<dbReference type="InterPro" id="IPR012967">
    <property type="entry name" value="COMT_dimerisation"/>
</dbReference>
<dbReference type="EMBL" id="CH476597">
    <property type="protein sequence ID" value="EAU36365.1"/>
    <property type="molecule type" value="Genomic_DNA"/>
</dbReference>
<dbReference type="GO" id="GO:0046983">
    <property type="term" value="F:protein dimerization activity"/>
    <property type="evidence" value="ECO:0007669"/>
    <property type="project" value="InterPro"/>
</dbReference>
<dbReference type="RefSeq" id="XP_001212269.1">
    <property type="nucleotide sequence ID" value="XM_001212269.1"/>
</dbReference>
<dbReference type="InterPro" id="IPR036390">
    <property type="entry name" value="WH_DNA-bd_sf"/>
</dbReference>
<feature type="region of interest" description="Disordered" evidence="5">
    <location>
        <begin position="171"/>
        <end position="202"/>
    </location>
</feature>
<dbReference type="Pfam" id="PF00891">
    <property type="entry name" value="Methyltransf_2"/>
    <property type="match status" value="1"/>
</dbReference>
<dbReference type="InterPro" id="IPR001077">
    <property type="entry name" value="COMT_C"/>
</dbReference>
<dbReference type="PANTHER" id="PTHR43712:SF4">
    <property type="entry name" value="O-METHYLTRANSFERASE DOMAIN-CONTAINING PROTEIN"/>
    <property type="match status" value="1"/>
</dbReference>
<dbReference type="InterPro" id="IPR029063">
    <property type="entry name" value="SAM-dependent_MTases_sf"/>
</dbReference>
<dbReference type="Pfam" id="PF08100">
    <property type="entry name" value="Dimerisation"/>
    <property type="match status" value="1"/>
</dbReference>
<protein>
    <submittedName>
        <fullName evidence="8">Uncharacterized protein</fullName>
    </submittedName>
</protein>
<reference evidence="9" key="1">
    <citation type="submission" date="2005-09" db="EMBL/GenBank/DDBJ databases">
        <title>Annotation of the Aspergillus terreus NIH2624 genome.</title>
        <authorList>
            <person name="Birren B.W."/>
            <person name="Lander E.S."/>
            <person name="Galagan J.E."/>
            <person name="Nusbaum C."/>
            <person name="Devon K."/>
            <person name="Henn M."/>
            <person name="Ma L.-J."/>
            <person name="Jaffe D.B."/>
            <person name="Butler J."/>
            <person name="Alvarez P."/>
            <person name="Gnerre S."/>
            <person name="Grabherr M."/>
            <person name="Kleber M."/>
            <person name="Mauceli E.W."/>
            <person name="Brockman W."/>
            <person name="Rounsley S."/>
            <person name="Young S.K."/>
            <person name="LaButti K."/>
            <person name="Pushparaj V."/>
            <person name="DeCaprio D."/>
            <person name="Crawford M."/>
            <person name="Koehrsen M."/>
            <person name="Engels R."/>
            <person name="Montgomery P."/>
            <person name="Pearson M."/>
            <person name="Howarth C."/>
            <person name="Larson L."/>
            <person name="Luoma S."/>
            <person name="White J."/>
            <person name="Alvarado L."/>
            <person name="Kodira C.D."/>
            <person name="Zeng Q."/>
            <person name="Oleary S."/>
            <person name="Yandava C."/>
            <person name="Denning D.W."/>
            <person name="Nierman W.C."/>
            <person name="Milne T."/>
            <person name="Madden K."/>
        </authorList>
    </citation>
    <scope>NUCLEOTIDE SEQUENCE [LARGE SCALE GENOMIC DNA]</scope>
    <source>
        <strain evidence="9">NIH 2624 / FGSC A1156</strain>
    </source>
</reference>
<evidence type="ECO:0000259" key="6">
    <source>
        <dbReference type="Pfam" id="PF00891"/>
    </source>
</evidence>
<dbReference type="GO" id="GO:0008171">
    <property type="term" value="F:O-methyltransferase activity"/>
    <property type="evidence" value="ECO:0007669"/>
    <property type="project" value="InterPro"/>
</dbReference>
<dbReference type="PANTHER" id="PTHR43712">
    <property type="entry name" value="PUTATIVE (AFU_ORTHOLOGUE AFUA_4G14580)-RELATED"/>
    <property type="match status" value="1"/>
</dbReference>